<keyword evidence="1" id="KW-0472">Membrane</keyword>
<dbReference type="GeneID" id="24437571"/>
<sequence>MLLLLQITPLKKLNLSLIFLLMQLICTILLLMLYQFVDSTILSLRLTTLKTRNTAQIIQAKQSKVQTKQFKTFNLRTLLTSLVNQKKSFLIPQKSIKSAKLTKNQFLLLTILALATLNNFLRI</sequence>
<dbReference type="KEGG" id="tet:TTHERM_000151799"/>
<gene>
    <name evidence="2" type="ORF">TTHERM_000151799</name>
</gene>
<protein>
    <submittedName>
        <fullName evidence="2">Transmembrane protein, putative</fullName>
    </submittedName>
</protein>
<dbReference type="EMBL" id="GG662603">
    <property type="protein sequence ID" value="EWS73054.1"/>
    <property type="molecule type" value="Genomic_DNA"/>
</dbReference>
<dbReference type="Proteomes" id="UP000009168">
    <property type="component" value="Unassembled WGS sequence"/>
</dbReference>
<reference evidence="3" key="1">
    <citation type="journal article" date="2006" name="PLoS Biol.">
        <title>Macronuclear genome sequence of the ciliate Tetrahymena thermophila, a model eukaryote.</title>
        <authorList>
            <person name="Eisen J.A."/>
            <person name="Coyne R.S."/>
            <person name="Wu M."/>
            <person name="Wu D."/>
            <person name="Thiagarajan M."/>
            <person name="Wortman J.R."/>
            <person name="Badger J.H."/>
            <person name="Ren Q."/>
            <person name="Amedeo P."/>
            <person name="Jones K.M."/>
            <person name="Tallon L.J."/>
            <person name="Delcher A.L."/>
            <person name="Salzberg S.L."/>
            <person name="Silva J.C."/>
            <person name="Haas B.J."/>
            <person name="Majoros W.H."/>
            <person name="Farzad M."/>
            <person name="Carlton J.M."/>
            <person name="Smith R.K. Jr."/>
            <person name="Garg J."/>
            <person name="Pearlman R.E."/>
            <person name="Karrer K.M."/>
            <person name="Sun L."/>
            <person name="Manning G."/>
            <person name="Elde N.C."/>
            <person name="Turkewitz A.P."/>
            <person name="Asai D.J."/>
            <person name="Wilkes D.E."/>
            <person name="Wang Y."/>
            <person name="Cai H."/>
            <person name="Collins K."/>
            <person name="Stewart B.A."/>
            <person name="Lee S.R."/>
            <person name="Wilamowska K."/>
            <person name="Weinberg Z."/>
            <person name="Ruzzo W.L."/>
            <person name="Wloga D."/>
            <person name="Gaertig J."/>
            <person name="Frankel J."/>
            <person name="Tsao C.-C."/>
            <person name="Gorovsky M.A."/>
            <person name="Keeling P.J."/>
            <person name="Waller R.F."/>
            <person name="Patron N.J."/>
            <person name="Cherry J.M."/>
            <person name="Stover N.A."/>
            <person name="Krieger C.J."/>
            <person name="del Toro C."/>
            <person name="Ryder H.F."/>
            <person name="Williamson S.C."/>
            <person name="Barbeau R.A."/>
            <person name="Hamilton E.P."/>
            <person name="Orias E."/>
        </authorList>
    </citation>
    <scope>NUCLEOTIDE SEQUENCE [LARGE SCALE GENOMIC DNA]</scope>
    <source>
        <strain evidence="3">SB210</strain>
    </source>
</reference>
<accession>W7XI70</accession>
<keyword evidence="3" id="KW-1185">Reference proteome</keyword>
<evidence type="ECO:0000313" key="3">
    <source>
        <dbReference type="Proteomes" id="UP000009168"/>
    </source>
</evidence>
<proteinExistence type="predicted"/>
<dbReference type="RefSeq" id="XP_012654451.1">
    <property type="nucleotide sequence ID" value="XM_012798997.1"/>
</dbReference>
<keyword evidence="1 2" id="KW-0812">Transmembrane</keyword>
<evidence type="ECO:0000313" key="2">
    <source>
        <dbReference type="EMBL" id="EWS73054.1"/>
    </source>
</evidence>
<keyword evidence="1" id="KW-1133">Transmembrane helix</keyword>
<name>W7XI70_TETTS</name>
<organism evidence="2 3">
    <name type="scientific">Tetrahymena thermophila (strain SB210)</name>
    <dbReference type="NCBI Taxonomy" id="312017"/>
    <lineage>
        <taxon>Eukaryota</taxon>
        <taxon>Sar</taxon>
        <taxon>Alveolata</taxon>
        <taxon>Ciliophora</taxon>
        <taxon>Intramacronucleata</taxon>
        <taxon>Oligohymenophorea</taxon>
        <taxon>Hymenostomatida</taxon>
        <taxon>Tetrahymenina</taxon>
        <taxon>Tetrahymenidae</taxon>
        <taxon>Tetrahymena</taxon>
    </lineage>
</organism>
<evidence type="ECO:0000256" key="1">
    <source>
        <dbReference type="SAM" id="Phobius"/>
    </source>
</evidence>
<dbReference type="InParanoid" id="W7XI70"/>
<feature type="transmembrane region" description="Helical" evidence="1">
    <location>
        <begin position="15"/>
        <end position="37"/>
    </location>
</feature>
<dbReference type="AlphaFoldDB" id="W7XI70"/>